<evidence type="ECO:0000256" key="3">
    <source>
        <dbReference type="ARBA" id="ARBA00022989"/>
    </source>
</evidence>
<feature type="transmembrane region" description="Helical" evidence="6">
    <location>
        <begin position="83"/>
        <end position="103"/>
    </location>
</feature>
<dbReference type="EMBL" id="OV696686">
    <property type="protein sequence ID" value="CAH1228173.1"/>
    <property type="molecule type" value="Genomic_DNA"/>
</dbReference>
<evidence type="ECO:0000259" key="8">
    <source>
        <dbReference type="Pfam" id="PF13908"/>
    </source>
</evidence>
<keyword evidence="4 6" id="KW-0472">Membrane</keyword>
<protein>
    <submittedName>
        <fullName evidence="9">SHISA4 protein</fullName>
    </submittedName>
</protein>
<dbReference type="AlphaFoldDB" id="A0A8J9VAZ7"/>
<organism evidence="9 10">
    <name type="scientific">Branchiostoma lanceolatum</name>
    <name type="common">Common lancelet</name>
    <name type="synonym">Amphioxus lanceolatum</name>
    <dbReference type="NCBI Taxonomy" id="7740"/>
    <lineage>
        <taxon>Eukaryota</taxon>
        <taxon>Metazoa</taxon>
        <taxon>Chordata</taxon>
        <taxon>Cephalochordata</taxon>
        <taxon>Leptocardii</taxon>
        <taxon>Amphioxiformes</taxon>
        <taxon>Branchiostomatidae</taxon>
        <taxon>Branchiostoma</taxon>
    </lineage>
</organism>
<evidence type="ECO:0000256" key="6">
    <source>
        <dbReference type="SAM" id="Phobius"/>
    </source>
</evidence>
<dbReference type="GO" id="GO:0016020">
    <property type="term" value="C:membrane"/>
    <property type="evidence" value="ECO:0007669"/>
    <property type="project" value="UniProtKB-SubCell"/>
</dbReference>
<evidence type="ECO:0000256" key="1">
    <source>
        <dbReference type="ARBA" id="ARBA00004370"/>
    </source>
</evidence>
<keyword evidence="3 6" id="KW-1133">Transmembrane helix</keyword>
<feature type="signal peptide" evidence="7">
    <location>
        <begin position="1"/>
        <end position="19"/>
    </location>
</feature>
<dbReference type="OrthoDB" id="10042647at2759"/>
<keyword evidence="7" id="KW-0732">Signal</keyword>
<evidence type="ECO:0000256" key="5">
    <source>
        <dbReference type="SAM" id="MobiDB-lite"/>
    </source>
</evidence>
<proteinExistence type="predicted"/>
<dbReference type="InterPro" id="IPR026910">
    <property type="entry name" value="Shisa"/>
</dbReference>
<feature type="region of interest" description="Disordered" evidence="5">
    <location>
        <begin position="132"/>
        <end position="195"/>
    </location>
</feature>
<evidence type="ECO:0000256" key="4">
    <source>
        <dbReference type="ARBA" id="ARBA00023136"/>
    </source>
</evidence>
<keyword evidence="10" id="KW-1185">Reference proteome</keyword>
<feature type="chain" id="PRO_5035443398" evidence="7">
    <location>
        <begin position="20"/>
        <end position="195"/>
    </location>
</feature>
<keyword evidence="2 6" id="KW-0812">Transmembrane</keyword>
<dbReference type="PANTHER" id="PTHR31395:SF23">
    <property type="entry name" value="GEO05642P1"/>
    <property type="match status" value="1"/>
</dbReference>
<reference evidence="9" key="1">
    <citation type="submission" date="2022-01" db="EMBL/GenBank/DDBJ databases">
        <authorList>
            <person name="Braso-Vives M."/>
        </authorList>
    </citation>
    <scope>NUCLEOTIDE SEQUENCE</scope>
</reference>
<evidence type="ECO:0000313" key="10">
    <source>
        <dbReference type="Proteomes" id="UP000838412"/>
    </source>
</evidence>
<evidence type="ECO:0000313" key="9">
    <source>
        <dbReference type="EMBL" id="CAH1228173.1"/>
    </source>
</evidence>
<comment type="subcellular location">
    <subcellularLocation>
        <location evidence="1">Membrane</location>
    </subcellularLocation>
</comment>
<feature type="domain" description="Shisa N-terminal" evidence="8">
    <location>
        <begin position="20"/>
        <end position="66"/>
    </location>
</feature>
<dbReference type="Pfam" id="PF13908">
    <property type="entry name" value="Shisa_N"/>
    <property type="match status" value="1"/>
</dbReference>
<accession>A0A8J9VAZ7</accession>
<dbReference type="InterPro" id="IPR053891">
    <property type="entry name" value="Shisa_N"/>
</dbReference>
<sequence length="195" mass="21030">MFLCLVMFVLTVSVTPGDAEWCSSYRGYDGIYHSGFNCPDHHDDHDDIYCCGTSRNKYCCDDCWDKVYGACHRYYGFSIGGKVGVGLAVGGFLLILIAIGYCCKAKQLRQRNQRQTTTTVPYPGQEQTQYPTAAMPYLPSPSGGATAYPHPPPAAYPQPPPGGFVASPPPYPGGDAAYPPAYPGGPAGYPVKQQP</sequence>
<dbReference type="Proteomes" id="UP000838412">
    <property type="component" value="Chromosome 1"/>
</dbReference>
<gene>
    <name evidence="9" type="primary">SHISA4</name>
    <name evidence="9" type="ORF">BLAG_LOCUS619</name>
</gene>
<evidence type="ECO:0000256" key="7">
    <source>
        <dbReference type="SAM" id="SignalP"/>
    </source>
</evidence>
<evidence type="ECO:0000256" key="2">
    <source>
        <dbReference type="ARBA" id="ARBA00022692"/>
    </source>
</evidence>
<feature type="compositionally biased region" description="Pro residues" evidence="5">
    <location>
        <begin position="149"/>
        <end position="172"/>
    </location>
</feature>
<dbReference type="PANTHER" id="PTHR31395">
    <property type="entry name" value="SHISA"/>
    <property type="match status" value="1"/>
</dbReference>
<name>A0A8J9VAZ7_BRALA</name>